<dbReference type="HOGENOM" id="CLU_2178663_0_0_10"/>
<protein>
    <submittedName>
        <fullName evidence="2">Uncharacterized protein</fullName>
    </submittedName>
</protein>
<evidence type="ECO:0000313" key="3">
    <source>
        <dbReference type="Proteomes" id="UP000018901"/>
    </source>
</evidence>
<reference evidence="2 3" key="1">
    <citation type="submission" date="2013-12" db="EMBL/GenBank/DDBJ databases">
        <authorList>
            <consortium name="DOE Joint Genome Institute"/>
            <person name="Eisen J."/>
            <person name="Huntemann M."/>
            <person name="Han J."/>
            <person name="Chen A."/>
            <person name="Kyrpides N."/>
            <person name="Mavromatis K."/>
            <person name="Markowitz V."/>
            <person name="Palaniappan K."/>
            <person name="Ivanova N."/>
            <person name="Schaumberg A."/>
            <person name="Pati A."/>
            <person name="Liolios K."/>
            <person name="Nordberg H.P."/>
            <person name="Cantor M.N."/>
            <person name="Hua S.X."/>
            <person name="Woyke T."/>
        </authorList>
    </citation>
    <scope>NUCLEOTIDE SEQUENCE [LARGE SCALE GENOMIC DNA]</scope>
    <source>
        <strain evidence="3">DSM 18177</strain>
    </source>
</reference>
<keyword evidence="1" id="KW-0472">Membrane</keyword>
<evidence type="ECO:0000313" key="2">
    <source>
        <dbReference type="EMBL" id="AHF13973.1"/>
    </source>
</evidence>
<sequence>MNFMCIQLTEYGTQRVLCTLIVCVAIVGAIWLLSHYLLKLVKAVQNDKTTRQANLHLHEKEMKELEWEHKTDWEKLLRGDVNNGVVNKPESNKVCAEKNPREVIETKAK</sequence>
<organism evidence="2 3">
    <name type="scientific">Barnesiella viscericola DSM 18177</name>
    <dbReference type="NCBI Taxonomy" id="880074"/>
    <lineage>
        <taxon>Bacteria</taxon>
        <taxon>Pseudomonadati</taxon>
        <taxon>Bacteroidota</taxon>
        <taxon>Bacteroidia</taxon>
        <taxon>Bacteroidales</taxon>
        <taxon>Barnesiellaceae</taxon>
        <taxon>Barnesiella</taxon>
    </lineage>
</organism>
<dbReference type="KEGG" id="bvs:BARVI_11990"/>
<dbReference type="STRING" id="880074.BARVI_11990"/>
<dbReference type="AlphaFoldDB" id="W0EWM6"/>
<accession>W0EWM6</accession>
<keyword evidence="1" id="KW-1133">Transmembrane helix</keyword>
<proteinExistence type="predicted"/>
<keyword evidence="3" id="KW-1185">Reference proteome</keyword>
<dbReference type="EMBL" id="CP007034">
    <property type="protein sequence ID" value="AHF13973.1"/>
    <property type="molecule type" value="Genomic_DNA"/>
</dbReference>
<evidence type="ECO:0000256" key="1">
    <source>
        <dbReference type="SAM" id="Phobius"/>
    </source>
</evidence>
<dbReference type="Proteomes" id="UP000018901">
    <property type="component" value="Chromosome"/>
</dbReference>
<feature type="transmembrane region" description="Helical" evidence="1">
    <location>
        <begin position="12"/>
        <end position="33"/>
    </location>
</feature>
<keyword evidence="1" id="KW-0812">Transmembrane</keyword>
<name>W0EWM6_9BACT</name>
<gene>
    <name evidence="2" type="ORF">BARVI_11990</name>
</gene>